<comment type="catalytic activity">
    <reaction evidence="9 10">
        <text>4 Fe(II)-[cytochrome c] + O2 + 8 H(+)(in) = 4 Fe(III)-[cytochrome c] + 2 H2O + 4 H(+)(out)</text>
        <dbReference type="Rhea" id="RHEA:11436"/>
        <dbReference type="Rhea" id="RHEA-COMP:10350"/>
        <dbReference type="Rhea" id="RHEA-COMP:14399"/>
        <dbReference type="ChEBI" id="CHEBI:15377"/>
        <dbReference type="ChEBI" id="CHEBI:15378"/>
        <dbReference type="ChEBI" id="CHEBI:15379"/>
        <dbReference type="ChEBI" id="CHEBI:29033"/>
        <dbReference type="ChEBI" id="CHEBI:29034"/>
        <dbReference type="EC" id="7.1.1.9"/>
    </reaction>
</comment>
<evidence type="ECO:0000256" key="1">
    <source>
        <dbReference type="ARBA" id="ARBA00002536"/>
    </source>
</evidence>
<keyword evidence="4 10" id="KW-1003">Cell membrane</keyword>
<dbReference type="Proteomes" id="UP001501423">
    <property type="component" value="Unassembled WGS sequence"/>
</dbReference>
<proteinExistence type="inferred from homology"/>
<dbReference type="PIRSF" id="PIRSF017385">
    <property type="entry name" value="CtaF"/>
    <property type="match status" value="1"/>
</dbReference>
<dbReference type="EMBL" id="BAAAVA010000013">
    <property type="protein sequence ID" value="GAA2917872.1"/>
    <property type="molecule type" value="Genomic_DNA"/>
</dbReference>
<reference evidence="12 13" key="1">
    <citation type="journal article" date="2019" name="Int. J. Syst. Evol. Microbiol.">
        <title>The Global Catalogue of Microorganisms (GCM) 10K type strain sequencing project: providing services to taxonomists for standard genome sequencing and annotation.</title>
        <authorList>
            <consortium name="The Broad Institute Genomics Platform"/>
            <consortium name="The Broad Institute Genome Sequencing Center for Infectious Disease"/>
            <person name="Wu L."/>
            <person name="Ma J."/>
        </authorList>
    </citation>
    <scope>NUCLEOTIDE SEQUENCE [LARGE SCALE GENOMIC DNA]</scope>
    <source>
        <strain evidence="12 13">JCM 9650</strain>
    </source>
</reference>
<keyword evidence="7 11" id="KW-1133">Transmembrane helix</keyword>
<comment type="subcellular location">
    <subcellularLocation>
        <location evidence="2">Cell membrane</location>
        <topology evidence="2">Multi-pass membrane protein</topology>
    </subcellularLocation>
</comment>
<evidence type="ECO:0000313" key="12">
    <source>
        <dbReference type="EMBL" id="GAA2917872.1"/>
    </source>
</evidence>
<evidence type="ECO:0000256" key="2">
    <source>
        <dbReference type="ARBA" id="ARBA00004651"/>
    </source>
</evidence>
<keyword evidence="13" id="KW-1185">Reference proteome</keyword>
<comment type="function">
    <text evidence="1 10">Part of cytochrome c oxidase, its function is unknown.</text>
</comment>
<evidence type="ECO:0000256" key="8">
    <source>
        <dbReference type="ARBA" id="ARBA00023136"/>
    </source>
</evidence>
<gene>
    <name evidence="12" type="ORF">GCM10010478_17160</name>
</gene>
<dbReference type="InterPro" id="IPR021050">
    <property type="entry name" value="Cyt_c_oxidase_su4_actinobac"/>
</dbReference>
<evidence type="ECO:0000313" key="13">
    <source>
        <dbReference type="Proteomes" id="UP001501423"/>
    </source>
</evidence>
<evidence type="ECO:0000256" key="3">
    <source>
        <dbReference type="ARBA" id="ARBA00006870"/>
    </source>
</evidence>
<sequence>MKAGTALFVGVSLFFAVCASTYGWFSAEPAGTAVLAVSCLMSALVAFFLWYRHRKDGPLPQDEKEAPVHSTAGPVAFFPPRSAFPVLAAAGTALLGLGAVYGLWLFLIGVGVLAPGVLGFVFQYGARDTRSTHTAGEQNR</sequence>
<organism evidence="12 13">
    <name type="scientific">Streptomyces erythrogriseus</name>
    <dbReference type="NCBI Taxonomy" id="284027"/>
    <lineage>
        <taxon>Bacteria</taxon>
        <taxon>Bacillati</taxon>
        <taxon>Actinomycetota</taxon>
        <taxon>Actinomycetes</taxon>
        <taxon>Kitasatosporales</taxon>
        <taxon>Streptomycetaceae</taxon>
        <taxon>Streptomyces</taxon>
        <taxon>Streptomyces griseoincarnatus group</taxon>
    </lineage>
</organism>
<feature type="transmembrane region" description="Helical" evidence="11">
    <location>
        <begin position="101"/>
        <end position="122"/>
    </location>
</feature>
<dbReference type="Pfam" id="PF12270">
    <property type="entry name" value="Cyt_c_ox_IV"/>
    <property type="match status" value="1"/>
</dbReference>
<feature type="transmembrane region" description="Helical" evidence="11">
    <location>
        <begin position="29"/>
        <end position="51"/>
    </location>
</feature>
<keyword evidence="5 11" id="KW-0812">Transmembrane</keyword>
<accession>A0ABN3WKK9</accession>
<evidence type="ECO:0000256" key="9">
    <source>
        <dbReference type="ARBA" id="ARBA00047816"/>
    </source>
</evidence>
<keyword evidence="8 10" id="KW-0472">Membrane</keyword>
<evidence type="ECO:0000256" key="6">
    <source>
        <dbReference type="ARBA" id="ARBA00022967"/>
    </source>
</evidence>
<evidence type="ECO:0000256" key="7">
    <source>
        <dbReference type="ARBA" id="ARBA00022989"/>
    </source>
</evidence>
<evidence type="ECO:0000256" key="10">
    <source>
        <dbReference type="PIRNR" id="PIRNR017385"/>
    </source>
</evidence>
<keyword evidence="6 10" id="KW-1278">Translocase</keyword>
<evidence type="ECO:0000256" key="4">
    <source>
        <dbReference type="ARBA" id="ARBA00022475"/>
    </source>
</evidence>
<comment type="similarity">
    <text evidence="3 10">Belongs to the cytochrome c oxidase bacterial subunit CtaF family.</text>
</comment>
<name>A0ABN3WKK9_9ACTN</name>
<dbReference type="RefSeq" id="WP_086699212.1">
    <property type="nucleotide sequence ID" value="NZ_BAAAVA010000013.1"/>
</dbReference>
<comment type="subunit">
    <text evidence="10">Associates with subunits I, II and III to form cytochrome c oxidase.</text>
</comment>
<evidence type="ECO:0000256" key="5">
    <source>
        <dbReference type="ARBA" id="ARBA00022692"/>
    </source>
</evidence>
<dbReference type="EC" id="7.1.1.9" evidence="10"/>
<comment type="caution">
    <text evidence="12">The sequence shown here is derived from an EMBL/GenBank/DDBJ whole genome shotgun (WGS) entry which is preliminary data.</text>
</comment>
<protein>
    <recommendedName>
        <fullName evidence="10">Cytochrome c oxidase polypeptide 4</fullName>
        <ecNumber evidence="10">7.1.1.9</ecNumber>
    </recommendedName>
    <alternativeName>
        <fullName evidence="10">Cytochrome aa3 subunit 4</fullName>
    </alternativeName>
    <alternativeName>
        <fullName evidence="10">Cytochrome c oxidase polypeptide IV</fullName>
    </alternativeName>
</protein>
<evidence type="ECO:0000256" key="11">
    <source>
        <dbReference type="SAM" id="Phobius"/>
    </source>
</evidence>